<reference evidence="1 2" key="1">
    <citation type="submission" date="2013-03" db="EMBL/GenBank/DDBJ databases">
        <authorList>
            <person name="Linke B."/>
        </authorList>
    </citation>
    <scope>NUCLEOTIDE SEQUENCE [LARGE SCALE GENOMIC DNA]</scope>
    <source>
        <strain evidence="1 2">B13</strain>
    </source>
</reference>
<dbReference type="KEGG" id="pkc:PKB_2246"/>
<sequence>MSGCFASFFHHKHRLRALSIDGQAWFVVRDLGKSMNAWLGKRAVRNLDDVGAPALHLVTLANAGARKHGRTTRRGMRRLAAALGHPDAFSLREAARRECSG</sequence>
<protein>
    <recommendedName>
        <fullName evidence="3">Bro-N domain-containing protein</fullName>
    </recommendedName>
</protein>
<dbReference type="HOGENOM" id="CLU_2289173_0_0_6"/>
<dbReference type="AlphaFoldDB" id="A0A024HGP4"/>
<accession>A0A024HGP4</accession>
<organism evidence="1 2">
    <name type="scientific">Pseudomonas knackmussii (strain DSM 6978 / CCUG 54928 / LMG 23759 / B13)</name>
    <dbReference type="NCBI Taxonomy" id="1301098"/>
    <lineage>
        <taxon>Bacteria</taxon>
        <taxon>Pseudomonadati</taxon>
        <taxon>Pseudomonadota</taxon>
        <taxon>Gammaproteobacteria</taxon>
        <taxon>Pseudomonadales</taxon>
        <taxon>Pseudomonadaceae</taxon>
        <taxon>Pseudomonas</taxon>
    </lineage>
</organism>
<keyword evidence="2" id="KW-1185">Reference proteome</keyword>
<dbReference type="OrthoDB" id="1042522at2"/>
<reference evidence="1 2" key="2">
    <citation type="submission" date="2014-05" db="EMBL/GenBank/DDBJ databases">
        <title>Genome sequence of the 3-chlorobenzoate degrading bacterium Pseudomonas knackmussii B13 shows multiple evidence for horizontal gene transfer.</title>
        <authorList>
            <person name="Miyazaki R."/>
            <person name="Bertelli C."/>
            <person name="Falquet L."/>
            <person name="Robinson-Rechavi M."/>
            <person name="Gharib W."/>
            <person name="Roy S."/>
            <person name="Van der Meer J.R."/>
        </authorList>
    </citation>
    <scope>NUCLEOTIDE SEQUENCE [LARGE SCALE GENOMIC DNA]</scope>
    <source>
        <strain evidence="1 2">B13</strain>
    </source>
</reference>
<proteinExistence type="predicted"/>
<dbReference type="STRING" id="1301098.PKB_2246"/>
<gene>
    <name evidence="1" type="ORF">PKB_2246</name>
</gene>
<dbReference type="Proteomes" id="UP000025241">
    <property type="component" value="Chromosome I"/>
</dbReference>
<dbReference type="EMBL" id="HG322950">
    <property type="protein sequence ID" value="CDF83593.1"/>
    <property type="molecule type" value="Genomic_DNA"/>
</dbReference>
<name>A0A024HGP4_PSEKB</name>
<evidence type="ECO:0000313" key="1">
    <source>
        <dbReference type="EMBL" id="CDF83593.1"/>
    </source>
</evidence>
<dbReference type="RefSeq" id="WP_156958024.1">
    <property type="nucleotide sequence ID" value="NZ_HG322950.1"/>
</dbReference>
<evidence type="ECO:0000313" key="2">
    <source>
        <dbReference type="Proteomes" id="UP000025241"/>
    </source>
</evidence>
<evidence type="ECO:0008006" key="3">
    <source>
        <dbReference type="Google" id="ProtNLM"/>
    </source>
</evidence>